<feature type="compositionally biased region" description="Basic and acidic residues" evidence="1">
    <location>
        <begin position="16"/>
        <end position="47"/>
    </location>
</feature>
<dbReference type="AlphaFoldDB" id="A0AAD6IZ27"/>
<keyword evidence="3" id="KW-1185">Reference proteome</keyword>
<gene>
    <name evidence="2" type="ORF">Dda_4073</name>
</gene>
<name>A0AAD6IZ27_DREDA</name>
<sequence length="61" mass="6625">MLQQGGPEGARAPRQARQELRRAKDAKSLDGAKGEEEADAGKVDGERPSWTMGSSEESRRV</sequence>
<reference evidence="2" key="1">
    <citation type="submission" date="2023-01" db="EMBL/GenBank/DDBJ databases">
        <title>The chitinases involved in constricting ring structure development in the nematode-trapping fungus Drechslerella dactyloides.</title>
        <authorList>
            <person name="Wang R."/>
            <person name="Zhang L."/>
            <person name="Tang P."/>
            <person name="Li S."/>
            <person name="Liang L."/>
        </authorList>
    </citation>
    <scope>NUCLEOTIDE SEQUENCE</scope>
    <source>
        <strain evidence="2">YMF1.00031</strain>
    </source>
</reference>
<accession>A0AAD6IZ27</accession>
<evidence type="ECO:0000313" key="2">
    <source>
        <dbReference type="EMBL" id="KAJ6261403.1"/>
    </source>
</evidence>
<feature type="region of interest" description="Disordered" evidence="1">
    <location>
        <begin position="1"/>
        <end position="61"/>
    </location>
</feature>
<organism evidence="2 3">
    <name type="scientific">Drechslerella dactyloides</name>
    <name type="common">Nematode-trapping fungus</name>
    <name type="synonym">Arthrobotrys dactyloides</name>
    <dbReference type="NCBI Taxonomy" id="74499"/>
    <lineage>
        <taxon>Eukaryota</taxon>
        <taxon>Fungi</taxon>
        <taxon>Dikarya</taxon>
        <taxon>Ascomycota</taxon>
        <taxon>Pezizomycotina</taxon>
        <taxon>Orbiliomycetes</taxon>
        <taxon>Orbiliales</taxon>
        <taxon>Orbiliaceae</taxon>
        <taxon>Drechslerella</taxon>
    </lineage>
</organism>
<evidence type="ECO:0000313" key="3">
    <source>
        <dbReference type="Proteomes" id="UP001221413"/>
    </source>
</evidence>
<evidence type="ECO:0000256" key="1">
    <source>
        <dbReference type="SAM" id="MobiDB-lite"/>
    </source>
</evidence>
<dbReference type="EMBL" id="JAQGDS010000004">
    <property type="protein sequence ID" value="KAJ6261403.1"/>
    <property type="molecule type" value="Genomic_DNA"/>
</dbReference>
<protein>
    <submittedName>
        <fullName evidence="2">Uncharacterized protein</fullName>
    </submittedName>
</protein>
<comment type="caution">
    <text evidence="2">The sequence shown here is derived from an EMBL/GenBank/DDBJ whole genome shotgun (WGS) entry which is preliminary data.</text>
</comment>
<proteinExistence type="predicted"/>
<dbReference type="Proteomes" id="UP001221413">
    <property type="component" value="Unassembled WGS sequence"/>
</dbReference>